<dbReference type="RefSeq" id="WP_073377157.1">
    <property type="nucleotide sequence ID" value="NZ_FQXS01000018.1"/>
</dbReference>
<evidence type="ECO:0000313" key="2">
    <source>
        <dbReference type="EMBL" id="SHH96085.1"/>
    </source>
</evidence>
<dbReference type="EMBL" id="FQXS01000018">
    <property type="protein sequence ID" value="SHH96085.1"/>
    <property type="molecule type" value="Genomic_DNA"/>
</dbReference>
<dbReference type="InterPro" id="IPR051815">
    <property type="entry name" value="Molybdate_resp_trans_reg"/>
</dbReference>
<dbReference type="PANTHER" id="PTHR30432:SF1">
    <property type="entry name" value="DNA-BINDING TRANSCRIPTIONAL DUAL REGULATOR MODE"/>
    <property type="match status" value="1"/>
</dbReference>
<dbReference type="STRING" id="1121409.SAMN02745124_02852"/>
<dbReference type="InterPro" id="IPR036388">
    <property type="entry name" value="WH-like_DNA-bd_sf"/>
</dbReference>
<protein>
    <submittedName>
        <fullName evidence="2">ModE molybdate transport repressor domain-containing protein</fullName>
    </submittedName>
</protein>
<gene>
    <name evidence="2" type="ORF">SAMN02745124_02852</name>
</gene>
<dbReference type="PANTHER" id="PTHR30432">
    <property type="entry name" value="TRANSCRIPTIONAL REGULATOR MODE"/>
    <property type="match status" value="1"/>
</dbReference>
<dbReference type="InterPro" id="IPR000847">
    <property type="entry name" value="LysR_HTH_N"/>
</dbReference>
<dbReference type="Pfam" id="PF00126">
    <property type="entry name" value="HTH_1"/>
    <property type="match status" value="1"/>
</dbReference>
<feature type="domain" description="HTH lysR-type" evidence="1">
    <location>
        <begin position="28"/>
        <end position="85"/>
    </location>
</feature>
<dbReference type="SUPFAM" id="SSF46785">
    <property type="entry name" value="Winged helix' DNA-binding domain"/>
    <property type="match status" value="1"/>
</dbReference>
<reference evidence="2 3" key="1">
    <citation type="submission" date="2016-11" db="EMBL/GenBank/DDBJ databases">
        <authorList>
            <person name="Jaros S."/>
            <person name="Januszkiewicz K."/>
            <person name="Wedrychowicz H."/>
        </authorList>
    </citation>
    <scope>NUCLEOTIDE SEQUENCE [LARGE SCALE GENOMIC DNA]</scope>
    <source>
        <strain evidence="2 3">DSM 9705</strain>
    </source>
</reference>
<dbReference type="InterPro" id="IPR036390">
    <property type="entry name" value="WH_DNA-bd_sf"/>
</dbReference>
<organism evidence="2 3">
    <name type="scientific">Desulfofustis glycolicus DSM 9705</name>
    <dbReference type="NCBI Taxonomy" id="1121409"/>
    <lineage>
        <taxon>Bacteria</taxon>
        <taxon>Pseudomonadati</taxon>
        <taxon>Thermodesulfobacteriota</taxon>
        <taxon>Desulfobulbia</taxon>
        <taxon>Desulfobulbales</taxon>
        <taxon>Desulfocapsaceae</taxon>
        <taxon>Desulfofustis</taxon>
    </lineage>
</organism>
<dbReference type="Proteomes" id="UP000184139">
    <property type="component" value="Unassembled WGS sequence"/>
</dbReference>
<keyword evidence="3" id="KW-1185">Reference proteome</keyword>
<dbReference type="Gene3D" id="1.10.10.10">
    <property type="entry name" value="Winged helix-like DNA-binding domain superfamily/Winged helix DNA-binding domain"/>
    <property type="match status" value="1"/>
</dbReference>
<name>A0A1M5X8C9_9BACT</name>
<sequence length="119" mass="13509">MKLHVKTKTWIENDNHDLLFGKGKTDLLELIEEEGSIAGAAQRLSMNYKKAWTHIKILRKHFADELVLSKKGGSGAGGTTLTPTARSLIKNYRTLQDDIESYANHRFRELFDPDSQKPL</sequence>
<accession>A0A1M5X8C9</accession>
<dbReference type="GO" id="GO:0003700">
    <property type="term" value="F:DNA-binding transcription factor activity"/>
    <property type="evidence" value="ECO:0007669"/>
    <property type="project" value="InterPro"/>
</dbReference>
<evidence type="ECO:0000313" key="3">
    <source>
        <dbReference type="Proteomes" id="UP000184139"/>
    </source>
</evidence>
<dbReference type="OrthoDB" id="9800709at2"/>
<dbReference type="AlphaFoldDB" id="A0A1M5X8C9"/>
<proteinExistence type="predicted"/>
<evidence type="ECO:0000259" key="1">
    <source>
        <dbReference type="Pfam" id="PF00126"/>
    </source>
</evidence>